<accession>G5GEV4</accession>
<organism evidence="9 10">
    <name type="scientific">Johnsonella ignava ATCC 51276</name>
    <dbReference type="NCBI Taxonomy" id="679200"/>
    <lineage>
        <taxon>Bacteria</taxon>
        <taxon>Bacillati</taxon>
        <taxon>Bacillota</taxon>
        <taxon>Clostridia</taxon>
        <taxon>Lachnospirales</taxon>
        <taxon>Lachnospiraceae</taxon>
        <taxon>Johnsonella</taxon>
    </lineage>
</organism>
<comment type="caution">
    <text evidence="9">The sequence shown here is derived from an EMBL/GenBank/DDBJ whole genome shotgun (WGS) entry which is preliminary data.</text>
</comment>
<comment type="subunit">
    <text evidence="4">Homodimer.</text>
</comment>
<dbReference type="AlphaFoldDB" id="G5GEV4"/>
<dbReference type="PIRSF" id="PIRSF001430">
    <property type="entry name" value="tRNA_psdUrid_synth"/>
    <property type="match status" value="1"/>
</dbReference>
<gene>
    <name evidence="4" type="primary">truA</name>
    <name evidence="9" type="ORF">HMPREF9333_00092</name>
</gene>
<dbReference type="NCBIfam" id="TIGR00071">
    <property type="entry name" value="hisT_truA"/>
    <property type="match status" value="1"/>
</dbReference>
<comment type="function">
    <text evidence="4">Formation of pseudouridine at positions 38, 39 and 40 in the anticodon stem and loop of transfer RNAs.</text>
</comment>
<dbReference type="InterPro" id="IPR020097">
    <property type="entry name" value="PsdUridine_synth_TruA_a/b_dom"/>
</dbReference>
<dbReference type="GO" id="GO:0003723">
    <property type="term" value="F:RNA binding"/>
    <property type="evidence" value="ECO:0007669"/>
    <property type="project" value="InterPro"/>
</dbReference>
<evidence type="ECO:0000313" key="9">
    <source>
        <dbReference type="EMBL" id="EHI56645.1"/>
    </source>
</evidence>
<comment type="catalytic activity">
    <reaction evidence="4 7">
        <text>uridine(38/39/40) in tRNA = pseudouridine(38/39/40) in tRNA</text>
        <dbReference type="Rhea" id="RHEA:22376"/>
        <dbReference type="Rhea" id="RHEA-COMP:10085"/>
        <dbReference type="Rhea" id="RHEA-COMP:10087"/>
        <dbReference type="ChEBI" id="CHEBI:65314"/>
        <dbReference type="ChEBI" id="CHEBI:65315"/>
        <dbReference type="EC" id="5.4.99.12"/>
    </reaction>
</comment>
<dbReference type="GO" id="GO:0160147">
    <property type="term" value="F:tRNA pseudouridine(38-40) synthase activity"/>
    <property type="evidence" value="ECO:0007669"/>
    <property type="project" value="UniProtKB-EC"/>
</dbReference>
<evidence type="ECO:0000256" key="2">
    <source>
        <dbReference type="ARBA" id="ARBA00022694"/>
    </source>
</evidence>
<feature type="binding site" evidence="4 6">
    <location>
        <position position="113"/>
    </location>
    <ligand>
        <name>substrate</name>
    </ligand>
</feature>
<evidence type="ECO:0000313" key="10">
    <source>
        <dbReference type="Proteomes" id="UP000003011"/>
    </source>
</evidence>
<feature type="active site" description="Nucleophile" evidence="4 5">
    <location>
        <position position="55"/>
    </location>
</feature>
<protein>
    <recommendedName>
        <fullName evidence="4">tRNA pseudouridine synthase A</fullName>
        <ecNumber evidence="4">5.4.99.12</ecNumber>
    </recommendedName>
    <alternativeName>
        <fullName evidence="4">tRNA pseudouridine(38-40) synthase</fullName>
    </alternativeName>
    <alternativeName>
        <fullName evidence="4">tRNA pseudouridylate synthase I</fullName>
    </alternativeName>
    <alternativeName>
        <fullName evidence="4">tRNA-uridine isomerase I</fullName>
    </alternativeName>
</protein>
<name>G5GEV4_9FIRM</name>
<dbReference type="FunFam" id="3.30.70.580:FF:000001">
    <property type="entry name" value="tRNA pseudouridine synthase A"/>
    <property type="match status" value="1"/>
</dbReference>
<dbReference type="InterPro" id="IPR020094">
    <property type="entry name" value="TruA/RsuA/RluB/E/F_N"/>
</dbReference>
<keyword evidence="2 4" id="KW-0819">tRNA processing</keyword>
<dbReference type="STRING" id="679200.HMPREF9333_00092"/>
<dbReference type="InterPro" id="IPR001406">
    <property type="entry name" value="PsdUridine_synth_TruA"/>
</dbReference>
<dbReference type="InterPro" id="IPR020095">
    <property type="entry name" value="PsdUridine_synth_TruA_C"/>
</dbReference>
<dbReference type="HOGENOM" id="CLU_014673_0_1_9"/>
<comment type="caution">
    <text evidence="4">Lacks conserved residue(s) required for the propagation of feature annotation.</text>
</comment>
<proteinExistence type="inferred from homology"/>
<evidence type="ECO:0000256" key="6">
    <source>
        <dbReference type="PIRSR" id="PIRSR001430-2"/>
    </source>
</evidence>
<dbReference type="Gene3D" id="3.30.70.580">
    <property type="entry name" value="Pseudouridine synthase I, catalytic domain, N-terminal subdomain"/>
    <property type="match status" value="1"/>
</dbReference>
<dbReference type="HAMAP" id="MF_00171">
    <property type="entry name" value="TruA"/>
    <property type="match status" value="1"/>
</dbReference>
<dbReference type="CDD" id="cd02570">
    <property type="entry name" value="PseudoU_synth_EcTruA"/>
    <property type="match status" value="1"/>
</dbReference>
<evidence type="ECO:0000256" key="4">
    <source>
        <dbReference type="HAMAP-Rule" id="MF_00171"/>
    </source>
</evidence>
<comment type="similarity">
    <text evidence="1 4 7">Belongs to the tRNA pseudouridine synthase TruA family.</text>
</comment>
<keyword evidence="3 4" id="KW-0413">Isomerase</keyword>
<dbReference type="PANTHER" id="PTHR11142:SF0">
    <property type="entry name" value="TRNA PSEUDOURIDINE SYNTHASE-LIKE 1"/>
    <property type="match status" value="1"/>
</dbReference>
<reference evidence="9 10" key="1">
    <citation type="submission" date="2011-08" db="EMBL/GenBank/DDBJ databases">
        <title>The Genome Sequence of Johnsonella ignava ATCC 51276.</title>
        <authorList>
            <consortium name="The Broad Institute Genome Sequencing Platform"/>
            <person name="Earl A."/>
            <person name="Ward D."/>
            <person name="Feldgarden M."/>
            <person name="Gevers D."/>
            <person name="Izard J."/>
            <person name="Blanton J.M."/>
            <person name="Baranova O.V."/>
            <person name="Dewhirst F.E."/>
            <person name="Young S.K."/>
            <person name="Zeng Q."/>
            <person name="Gargeya S."/>
            <person name="Fitzgerald M."/>
            <person name="Haas B."/>
            <person name="Abouelleil A."/>
            <person name="Alvarado L."/>
            <person name="Arachchi H.M."/>
            <person name="Berlin A."/>
            <person name="Brown A."/>
            <person name="Chapman S.B."/>
            <person name="Chen Z."/>
            <person name="Dunbar C."/>
            <person name="Freedman E."/>
            <person name="Gearin G."/>
            <person name="Gellesch M."/>
            <person name="Goldberg J."/>
            <person name="Griggs A."/>
            <person name="Gujja S."/>
            <person name="Heiman D."/>
            <person name="Howarth C."/>
            <person name="Larson L."/>
            <person name="Lui A."/>
            <person name="MacDonald P.J.P."/>
            <person name="Montmayeur A."/>
            <person name="Murphy C."/>
            <person name="Neiman D."/>
            <person name="Pearson M."/>
            <person name="Priest M."/>
            <person name="Roberts A."/>
            <person name="Saif S."/>
            <person name="Shea T."/>
            <person name="Shenoy N."/>
            <person name="Sisk P."/>
            <person name="Stolte C."/>
            <person name="Sykes S."/>
            <person name="Wortman J."/>
            <person name="Nusbaum C."/>
            <person name="Birren B."/>
        </authorList>
    </citation>
    <scope>NUCLEOTIDE SEQUENCE [LARGE SCALE GENOMIC DNA]</scope>
    <source>
        <strain evidence="9 10">ATCC 51276</strain>
    </source>
</reference>
<evidence type="ECO:0000256" key="5">
    <source>
        <dbReference type="PIRSR" id="PIRSR001430-1"/>
    </source>
</evidence>
<evidence type="ECO:0000256" key="7">
    <source>
        <dbReference type="RuleBase" id="RU003792"/>
    </source>
</evidence>
<dbReference type="Gene3D" id="3.30.70.660">
    <property type="entry name" value="Pseudouridine synthase I, catalytic domain, C-terminal subdomain"/>
    <property type="match status" value="1"/>
</dbReference>
<dbReference type="EC" id="5.4.99.12" evidence="4"/>
<evidence type="ECO:0000256" key="3">
    <source>
        <dbReference type="ARBA" id="ARBA00023235"/>
    </source>
</evidence>
<dbReference type="SUPFAM" id="SSF55120">
    <property type="entry name" value="Pseudouridine synthase"/>
    <property type="match status" value="1"/>
</dbReference>
<dbReference type="eggNOG" id="COG0101">
    <property type="taxonomic scope" value="Bacteria"/>
</dbReference>
<evidence type="ECO:0000259" key="8">
    <source>
        <dbReference type="Pfam" id="PF01416"/>
    </source>
</evidence>
<dbReference type="Pfam" id="PF01416">
    <property type="entry name" value="PseudoU_synth_1"/>
    <property type="match status" value="2"/>
</dbReference>
<dbReference type="PATRIC" id="fig|679200.3.peg.101"/>
<sequence>MCALRRIKLIVSYDGTNYCGWQKQPNGVTIEEVLNKAASSLCGEEIEVIGASRTDSGVHAFGNVAVFDTDMKMDAGKFAFALNQRLPDDIRIQESYEVEKKWHPRKCDCIKTYIYRILNRKINIPTERLYAHFCYFRLDIDKMNEAAGYFIGTHDFTSFCSQKTQAQSPVRTIHLLEVLKDDDMITIAISGDGFLYNMIRIIAGTLIKVGMGVYPPSYIKEIFAAKNRRLAGQTMPAKGLTLVEIEYMD</sequence>
<keyword evidence="10" id="KW-1185">Reference proteome</keyword>
<evidence type="ECO:0000256" key="1">
    <source>
        <dbReference type="ARBA" id="ARBA00009375"/>
    </source>
</evidence>
<feature type="domain" description="Pseudouridine synthase I TruA alpha/beta" evidence="8">
    <location>
        <begin position="10"/>
        <end position="104"/>
    </location>
</feature>
<dbReference type="InterPro" id="IPR020103">
    <property type="entry name" value="PsdUridine_synth_cat_dom_sf"/>
</dbReference>
<dbReference type="Proteomes" id="UP000003011">
    <property type="component" value="Unassembled WGS sequence"/>
</dbReference>
<feature type="domain" description="Pseudouridine synthase I TruA alpha/beta" evidence="8">
    <location>
        <begin position="146"/>
        <end position="247"/>
    </location>
</feature>
<dbReference type="PANTHER" id="PTHR11142">
    <property type="entry name" value="PSEUDOURIDYLATE SYNTHASE"/>
    <property type="match status" value="1"/>
</dbReference>
<dbReference type="EMBL" id="ACZL01000003">
    <property type="protein sequence ID" value="EHI56645.1"/>
    <property type="molecule type" value="Genomic_DNA"/>
</dbReference>
<dbReference type="GO" id="GO:0031119">
    <property type="term" value="P:tRNA pseudouridine synthesis"/>
    <property type="evidence" value="ECO:0007669"/>
    <property type="project" value="UniProtKB-UniRule"/>
</dbReference>